<dbReference type="NCBIfam" id="NF033788">
    <property type="entry name" value="HTH_metalloreg"/>
    <property type="match status" value="1"/>
</dbReference>
<gene>
    <name evidence="2" type="ORF">NUH88_19255</name>
</gene>
<dbReference type="PROSITE" id="PS50987">
    <property type="entry name" value="HTH_ARSR_2"/>
    <property type="match status" value="1"/>
</dbReference>
<reference evidence="2" key="1">
    <citation type="submission" date="2022-08" db="EMBL/GenBank/DDBJ databases">
        <title>Nisaea acidiphila sp. nov., isolated from a marine algal debris and emended description of the genus Nisaea Urios et al. 2008.</title>
        <authorList>
            <person name="Kwon K."/>
        </authorList>
    </citation>
    <scope>NUCLEOTIDE SEQUENCE</scope>
    <source>
        <strain evidence="2">MEBiC11861</strain>
    </source>
</reference>
<name>A0A9J7AT64_9PROT</name>
<dbReference type="Gene3D" id="1.10.10.10">
    <property type="entry name" value="Winged helix-like DNA-binding domain superfamily/Winged helix DNA-binding domain"/>
    <property type="match status" value="1"/>
</dbReference>
<dbReference type="InterPro" id="IPR001845">
    <property type="entry name" value="HTH_ArsR_DNA-bd_dom"/>
</dbReference>
<evidence type="ECO:0000259" key="1">
    <source>
        <dbReference type="PROSITE" id="PS50987"/>
    </source>
</evidence>
<dbReference type="CDD" id="cd00090">
    <property type="entry name" value="HTH_ARSR"/>
    <property type="match status" value="1"/>
</dbReference>
<organism evidence="2 3">
    <name type="scientific">Nisaea acidiphila</name>
    <dbReference type="NCBI Taxonomy" id="1862145"/>
    <lineage>
        <taxon>Bacteria</taxon>
        <taxon>Pseudomonadati</taxon>
        <taxon>Pseudomonadota</taxon>
        <taxon>Alphaproteobacteria</taxon>
        <taxon>Rhodospirillales</taxon>
        <taxon>Thalassobaculaceae</taxon>
        <taxon>Nisaea</taxon>
    </lineage>
</organism>
<dbReference type="PANTHER" id="PTHR38600">
    <property type="entry name" value="TRANSCRIPTIONAL REGULATORY PROTEIN"/>
    <property type="match status" value="1"/>
</dbReference>
<dbReference type="AlphaFoldDB" id="A0A9J7AT64"/>
<dbReference type="SMART" id="SM00418">
    <property type="entry name" value="HTH_ARSR"/>
    <property type="match status" value="1"/>
</dbReference>
<dbReference type="KEGG" id="naci:NUH88_19255"/>
<dbReference type="Proteomes" id="UP001060336">
    <property type="component" value="Chromosome"/>
</dbReference>
<sequence>MPDLDQTFAALSDDTRRAILARLCSGEAALSEIAAPFDMSQTAVSKHVRVLTDAGLVSVTKRGRTRYCALRAAPMKQAADWLGAYKQFWEANFDSLARYLENEE</sequence>
<protein>
    <submittedName>
        <fullName evidence="2">Metalloregulator ArsR/SmtB family transcription factor</fullName>
    </submittedName>
</protein>
<dbReference type="PRINTS" id="PR00778">
    <property type="entry name" value="HTHARSR"/>
</dbReference>
<evidence type="ECO:0000313" key="2">
    <source>
        <dbReference type="EMBL" id="UUX49524.1"/>
    </source>
</evidence>
<accession>A0A9J7AT64</accession>
<dbReference type="InterPro" id="IPR036390">
    <property type="entry name" value="WH_DNA-bd_sf"/>
</dbReference>
<dbReference type="GO" id="GO:0003700">
    <property type="term" value="F:DNA-binding transcription factor activity"/>
    <property type="evidence" value="ECO:0007669"/>
    <property type="project" value="InterPro"/>
</dbReference>
<dbReference type="SUPFAM" id="SSF46785">
    <property type="entry name" value="Winged helix' DNA-binding domain"/>
    <property type="match status" value="1"/>
</dbReference>
<proteinExistence type="predicted"/>
<dbReference type="PANTHER" id="PTHR38600:SF2">
    <property type="entry name" value="SLL0088 PROTEIN"/>
    <property type="match status" value="1"/>
</dbReference>
<dbReference type="InterPro" id="IPR011991">
    <property type="entry name" value="ArsR-like_HTH"/>
</dbReference>
<keyword evidence="3" id="KW-1185">Reference proteome</keyword>
<dbReference type="EMBL" id="CP102480">
    <property type="protein sequence ID" value="UUX49524.1"/>
    <property type="molecule type" value="Genomic_DNA"/>
</dbReference>
<feature type="domain" description="HTH arsR-type" evidence="1">
    <location>
        <begin position="1"/>
        <end position="90"/>
    </location>
</feature>
<dbReference type="InterPro" id="IPR036388">
    <property type="entry name" value="WH-like_DNA-bd_sf"/>
</dbReference>
<evidence type="ECO:0000313" key="3">
    <source>
        <dbReference type="Proteomes" id="UP001060336"/>
    </source>
</evidence>
<dbReference type="RefSeq" id="WP_257768244.1">
    <property type="nucleotide sequence ID" value="NZ_CP102480.1"/>
</dbReference>
<dbReference type="Pfam" id="PF12840">
    <property type="entry name" value="HTH_20"/>
    <property type="match status" value="1"/>
</dbReference>